<evidence type="ECO:0000259" key="6">
    <source>
        <dbReference type="Pfam" id="PF25919"/>
    </source>
</evidence>
<dbReference type="InterPro" id="IPR045800">
    <property type="entry name" value="HMBD"/>
</dbReference>
<keyword evidence="3" id="KW-0812">Transmembrane</keyword>
<accession>A0ABY3MWY0</accession>
<protein>
    <submittedName>
        <fullName evidence="9">Efflux RND transporter periplasmic adaptor subunit</fullName>
    </submittedName>
</protein>
<dbReference type="Pfam" id="PF25869">
    <property type="entry name" value="3HB_CusB"/>
    <property type="match status" value="1"/>
</dbReference>
<feature type="transmembrane region" description="Helical" evidence="3">
    <location>
        <begin position="20"/>
        <end position="42"/>
    </location>
</feature>
<dbReference type="Gene3D" id="2.40.50.320">
    <property type="entry name" value="Copper binding periplasmic protein CusF"/>
    <property type="match status" value="1"/>
</dbReference>
<feature type="domain" description="CusB-like barrel-sandwich hybrid" evidence="6">
    <location>
        <begin position="157"/>
        <end position="272"/>
    </location>
</feature>
<evidence type="ECO:0000259" key="8">
    <source>
        <dbReference type="Pfam" id="PF25975"/>
    </source>
</evidence>
<dbReference type="InterPro" id="IPR021647">
    <property type="entry name" value="CusF_Ec"/>
</dbReference>
<feature type="domain" description="CusB-like three alpha-helical bundle" evidence="5">
    <location>
        <begin position="192"/>
        <end position="239"/>
    </location>
</feature>
<dbReference type="RefSeq" id="WP_101345767.1">
    <property type="nucleotide sequence ID" value="NZ_PJAI02000008.1"/>
</dbReference>
<dbReference type="InterPro" id="IPR058790">
    <property type="entry name" value="BSH_CusB"/>
</dbReference>
<feature type="domain" description="CusB-like beta-barrel" evidence="7">
    <location>
        <begin position="277"/>
        <end position="351"/>
    </location>
</feature>
<dbReference type="Pfam" id="PF25919">
    <property type="entry name" value="BSH_CusB"/>
    <property type="match status" value="1"/>
</dbReference>
<dbReference type="InterPro" id="IPR051909">
    <property type="entry name" value="MFP_Cation_Efflux"/>
</dbReference>
<dbReference type="SUPFAM" id="SSF111369">
    <property type="entry name" value="HlyD-like secretion proteins"/>
    <property type="match status" value="1"/>
</dbReference>
<keyword evidence="3" id="KW-0472">Membrane</keyword>
<dbReference type="PANTHER" id="PTHR30097">
    <property type="entry name" value="CATION EFFLUX SYSTEM PROTEIN CUSB"/>
    <property type="match status" value="1"/>
</dbReference>
<evidence type="ECO:0000259" key="7">
    <source>
        <dbReference type="Pfam" id="PF25954"/>
    </source>
</evidence>
<keyword evidence="10" id="KW-1185">Reference proteome</keyword>
<dbReference type="Pfam" id="PF11604">
    <property type="entry name" value="CusF_Ec"/>
    <property type="match status" value="1"/>
</dbReference>
<comment type="similarity">
    <text evidence="1">Belongs to the membrane fusion protein (MFP) (TC 8.A.1) family.</text>
</comment>
<feature type="domain" description="Heavy metal binding" evidence="4">
    <location>
        <begin position="73"/>
        <end position="98"/>
    </location>
</feature>
<gene>
    <name evidence="9" type="ORF">CWS31_008600</name>
</gene>
<keyword evidence="3" id="KW-1133">Transmembrane helix</keyword>
<keyword evidence="2" id="KW-0813">Transport</keyword>
<dbReference type="EMBL" id="PJAI02000008">
    <property type="protein sequence ID" value="TYK65706.1"/>
    <property type="molecule type" value="Genomic_DNA"/>
</dbReference>
<evidence type="ECO:0000259" key="5">
    <source>
        <dbReference type="Pfam" id="PF25869"/>
    </source>
</evidence>
<dbReference type="Gene3D" id="2.40.30.170">
    <property type="match status" value="1"/>
</dbReference>
<dbReference type="Pfam" id="PF25975">
    <property type="entry name" value="CzcB_C"/>
    <property type="match status" value="1"/>
</dbReference>
<evidence type="ECO:0000256" key="3">
    <source>
        <dbReference type="SAM" id="Phobius"/>
    </source>
</evidence>
<dbReference type="Gene3D" id="2.40.50.100">
    <property type="match status" value="1"/>
</dbReference>
<evidence type="ECO:0000256" key="2">
    <source>
        <dbReference type="ARBA" id="ARBA00022448"/>
    </source>
</evidence>
<name>A0ABY3MWY0_9GAMM</name>
<evidence type="ECO:0000256" key="1">
    <source>
        <dbReference type="ARBA" id="ARBA00009477"/>
    </source>
</evidence>
<dbReference type="InterPro" id="IPR058791">
    <property type="entry name" value="3HB_CusB"/>
</dbReference>
<dbReference type="Pfam" id="PF19335">
    <property type="entry name" value="HMBD"/>
    <property type="match status" value="1"/>
</dbReference>
<comment type="caution">
    <text evidence="9">The sequence shown here is derived from an EMBL/GenBank/DDBJ whole genome shotgun (WGS) entry which is preliminary data.</text>
</comment>
<dbReference type="InterPro" id="IPR042230">
    <property type="entry name" value="CusF_sf"/>
</dbReference>
<dbReference type="Proteomes" id="UP000815846">
    <property type="component" value="Unassembled WGS sequence"/>
</dbReference>
<dbReference type="Gene3D" id="2.40.420.20">
    <property type="match status" value="1"/>
</dbReference>
<evidence type="ECO:0000313" key="9">
    <source>
        <dbReference type="EMBL" id="TYK65706.1"/>
    </source>
</evidence>
<proteinExistence type="inferred from homology"/>
<reference evidence="9 10" key="1">
    <citation type="submission" date="2019-08" db="EMBL/GenBank/DDBJ databases">
        <title>Microbe sample from Colwellia echini.</title>
        <authorList>
            <person name="Christiansen L."/>
            <person name="Pathiraja D."/>
            <person name="Schultz-Johansen M."/>
            <person name="Choi I.-G."/>
            <person name="Stougaard P."/>
        </authorList>
    </citation>
    <scope>NUCLEOTIDE SEQUENCE [LARGE SCALE GENOMIC DNA]</scope>
    <source>
        <strain evidence="9 10">A3</strain>
    </source>
</reference>
<dbReference type="InterPro" id="IPR006143">
    <property type="entry name" value="RND_pump_MFP"/>
</dbReference>
<dbReference type="Pfam" id="PF25954">
    <property type="entry name" value="Beta-barrel_RND_2"/>
    <property type="match status" value="1"/>
</dbReference>
<dbReference type="PANTHER" id="PTHR30097:SF15">
    <property type="entry name" value="CATION EFFLUX SYSTEM PROTEIN CUSB"/>
    <property type="match status" value="1"/>
</dbReference>
<feature type="domain" description="CzcB-like C-terminal circularly permuted SH3-like" evidence="8">
    <location>
        <begin position="361"/>
        <end position="420"/>
    </location>
</feature>
<dbReference type="NCBIfam" id="TIGR01730">
    <property type="entry name" value="RND_mfp"/>
    <property type="match status" value="1"/>
</dbReference>
<evidence type="ECO:0000259" key="4">
    <source>
        <dbReference type="Pfam" id="PF19335"/>
    </source>
</evidence>
<dbReference type="InterPro" id="IPR058792">
    <property type="entry name" value="Beta-barrel_RND_2"/>
</dbReference>
<sequence length="533" mass="58372">MNTSNNTSSPTGKPHVKSSIALVIGLVTALIIGITLGVVLSLNSTIFSHITPITSTDTGSHSNKKTEENKPLYWVAPMDANYRRDQPGQSPMGMDLIPYYGNQSNGGNSQDEGAGTIKVSPNVINNLGVRTATATYGELNTLIETVGYVTFDEDKLSQVHPRIEGWIEKMHVNAIGDPVKKGQPLYDIYSPELVNAQEELLIALDSDISRLISSAENRLIALQIPQKMIDGIKKNKKAKQSVTFYAPQSGVIDSLTIREGLYVTPATMLLSIVDLSQVWVKAEIFEQDVTRVNMGDNATMQLDFLPAKQWQGKVAHIHPMLNAKTRTGIARLHFDNSKGLLKPNMFANIAIEVNNSEPVLQVPREAVIRTGAQDRVVLALGDGYFKSVAVQIGRSDRHHIEIISGLSEGEKVVSSAQFLLDSESSKSSDFKRMDAEQNIHTSISSNDTSTNKKASSATVHGTVTSVMPAHRMVTIDREAIEKWNREPATVDFIVSETVDMSLFTVDAYLMFTFEVSDGEFIIISAMPMTQGAH</sequence>
<evidence type="ECO:0000313" key="10">
    <source>
        <dbReference type="Proteomes" id="UP000815846"/>
    </source>
</evidence>
<organism evidence="9 10">
    <name type="scientific">Colwellia echini</name>
    <dbReference type="NCBI Taxonomy" id="1982103"/>
    <lineage>
        <taxon>Bacteria</taxon>
        <taxon>Pseudomonadati</taxon>
        <taxon>Pseudomonadota</taxon>
        <taxon>Gammaproteobacteria</taxon>
        <taxon>Alteromonadales</taxon>
        <taxon>Colwelliaceae</taxon>
        <taxon>Colwellia</taxon>
    </lineage>
</organism>
<dbReference type="InterPro" id="IPR058649">
    <property type="entry name" value="CzcB_C"/>
</dbReference>